<feature type="chain" id="PRO_5022897040" evidence="2">
    <location>
        <begin position="17"/>
        <end position="172"/>
    </location>
</feature>
<evidence type="ECO:0000256" key="1">
    <source>
        <dbReference type="SAM" id="MobiDB-lite"/>
    </source>
</evidence>
<feature type="signal peptide" evidence="2">
    <location>
        <begin position="1"/>
        <end position="16"/>
    </location>
</feature>
<dbReference type="Proteomes" id="UP000324632">
    <property type="component" value="Chromosome 24"/>
</dbReference>
<organism evidence="3 4">
    <name type="scientific">Triplophysa tibetana</name>
    <dbReference type="NCBI Taxonomy" id="1572043"/>
    <lineage>
        <taxon>Eukaryota</taxon>
        <taxon>Metazoa</taxon>
        <taxon>Chordata</taxon>
        <taxon>Craniata</taxon>
        <taxon>Vertebrata</taxon>
        <taxon>Euteleostomi</taxon>
        <taxon>Actinopterygii</taxon>
        <taxon>Neopterygii</taxon>
        <taxon>Teleostei</taxon>
        <taxon>Ostariophysi</taxon>
        <taxon>Cypriniformes</taxon>
        <taxon>Nemacheilidae</taxon>
        <taxon>Triplophysa</taxon>
    </lineage>
</organism>
<sequence>MAAIIILLICLHLCTADLGIMEINRIPCAHDNWSGNDRFMKHHLHPDTPTTTDIEEWTKFIKKINCCSRVMQSFLNPEQTSKVEQVCTEAGGKVFQPNNNLCISKDKFTFIEVRVSSDECKVFKVSNVTQNIILGCDRFREKCLPVHFESNSNNKTPQKSDTNCGSALEVWN</sequence>
<feature type="region of interest" description="Disordered" evidence="1">
    <location>
        <begin position="152"/>
        <end position="172"/>
    </location>
</feature>
<evidence type="ECO:0000256" key="2">
    <source>
        <dbReference type="SAM" id="SignalP"/>
    </source>
</evidence>
<comment type="caution">
    <text evidence="3">The sequence shown here is derived from an EMBL/GenBank/DDBJ whole genome shotgun (WGS) entry which is preliminary data.</text>
</comment>
<dbReference type="Gene3D" id="3.10.130.10">
    <property type="entry name" value="Ribonuclease A-like domain"/>
    <property type="match status" value="1"/>
</dbReference>
<feature type="compositionally biased region" description="Polar residues" evidence="1">
    <location>
        <begin position="152"/>
        <end position="165"/>
    </location>
</feature>
<protein>
    <submittedName>
        <fullName evidence="3">Uncharacterized protein</fullName>
    </submittedName>
</protein>
<keyword evidence="4" id="KW-1185">Reference proteome</keyword>
<evidence type="ECO:0000313" key="3">
    <source>
        <dbReference type="EMBL" id="KAA0703088.1"/>
    </source>
</evidence>
<evidence type="ECO:0000313" key="4">
    <source>
        <dbReference type="Proteomes" id="UP000324632"/>
    </source>
</evidence>
<gene>
    <name evidence="3" type="ORF">E1301_Tti010804</name>
</gene>
<proteinExistence type="predicted"/>
<keyword evidence="2" id="KW-0732">Signal</keyword>
<accession>A0A5A9N1L1</accession>
<dbReference type="EMBL" id="SOYY01000024">
    <property type="protein sequence ID" value="KAA0703088.1"/>
    <property type="molecule type" value="Genomic_DNA"/>
</dbReference>
<dbReference type="InterPro" id="IPR036816">
    <property type="entry name" value="RNaseA-like_dom_sf"/>
</dbReference>
<reference evidence="3 4" key="1">
    <citation type="journal article" date="2019" name="Mol. Ecol. Resour.">
        <title>Chromosome-level genome assembly of Triplophysa tibetana, a fish adapted to the harsh high-altitude environment of the Tibetan Plateau.</title>
        <authorList>
            <person name="Yang X."/>
            <person name="Liu H."/>
            <person name="Ma Z."/>
            <person name="Zou Y."/>
            <person name="Zou M."/>
            <person name="Mao Y."/>
            <person name="Li X."/>
            <person name="Wang H."/>
            <person name="Chen T."/>
            <person name="Wang W."/>
            <person name="Yang R."/>
        </authorList>
    </citation>
    <scope>NUCLEOTIDE SEQUENCE [LARGE SCALE GENOMIC DNA]</scope>
    <source>
        <strain evidence="3">TTIB1903HZAU</strain>
        <tissue evidence="3">Muscle</tissue>
    </source>
</reference>
<dbReference type="AlphaFoldDB" id="A0A5A9N1L1"/>
<name>A0A5A9N1L1_9TELE</name>